<proteinExistence type="predicted"/>
<protein>
    <submittedName>
        <fullName evidence="1">Uncharacterized protein</fullName>
    </submittedName>
</protein>
<dbReference type="Proteomes" id="UP000712600">
    <property type="component" value="Unassembled WGS sequence"/>
</dbReference>
<evidence type="ECO:0000313" key="1">
    <source>
        <dbReference type="EMBL" id="KAF3538774.1"/>
    </source>
</evidence>
<dbReference type="EMBL" id="QGKX02001290">
    <property type="protein sequence ID" value="KAF3538774.1"/>
    <property type="molecule type" value="Genomic_DNA"/>
</dbReference>
<comment type="caution">
    <text evidence="1">The sequence shown here is derived from an EMBL/GenBank/DDBJ whole genome shotgun (WGS) entry which is preliminary data.</text>
</comment>
<organism evidence="1 2">
    <name type="scientific">Brassica cretica</name>
    <name type="common">Mustard</name>
    <dbReference type="NCBI Taxonomy" id="69181"/>
    <lineage>
        <taxon>Eukaryota</taxon>
        <taxon>Viridiplantae</taxon>
        <taxon>Streptophyta</taxon>
        <taxon>Embryophyta</taxon>
        <taxon>Tracheophyta</taxon>
        <taxon>Spermatophyta</taxon>
        <taxon>Magnoliopsida</taxon>
        <taxon>eudicotyledons</taxon>
        <taxon>Gunneridae</taxon>
        <taxon>Pentapetalae</taxon>
        <taxon>rosids</taxon>
        <taxon>malvids</taxon>
        <taxon>Brassicales</taxon>
        <taxon>Brassicaceae</taxon>
        <taxon>Brassiceae</taxon>
        <taxon>Brassica</taxon>
    </lineage>
</organism>
<reference evidence="1" key="1">
    <citation type="submission" date="2019-12" db="EMBL/GenBank/DDBJ databases">
        <title>Genome sequencing and annotation of Brassica cretica.</title>
        <authorList>
            <person name="Studholme D.J."/>
            <person name="Sarris P."/>
        </authorList>
    </citation>
    <scope>NUCLEOTIDE SEQUENCE</scope>
    <source>
        <strain evidence="1">PFS-109/04</strain>
        <tissue evidence="1">Leaf</tissue>
    </source>
</reference>
<gene>
    <name evidence="1" type="ORF">F2Q69_00018316</name>
</gene>
<name>A0A8S9QKM6_BRACR</name>
<accession>A0A8S9QKM6</accession>
<dbReference type="AlphaFoldDB" id="A0A8S9QKM6"/>
<sequence>MLLLRRRTNWALFSSSSLLLQRSRGAFSLLLRLNLGVVPGEVVEGKEKSDRRRRMKASITDALSSVDQSDHCSCKRERTPNLKARLKIHSVKSLELSGVTTVNVLVSGFGDGEIED</sequence>
<evidence type="ECO:0000313" key="2">
    <source>
        <dbReference type="Proteomes" id="UP000712600"/>
    </source>
</evidence>